<evidence type="ECO:0000256" key="2">
    <source>
        <dbReference type="ARBA" id="ARBA00023136"/>
    </source>
</evidence>
<dbReference type="Proteomes" id="UP000773462">
    <property type="component" value="Unassembled WGS sequence"/>
</dbReference>
<evidence type="ECO:0000259" key="4">
    <source>
        <dbReference type="Pfam" id="PF00144"/>
    </source>
</evidence>
<dbReference type="EMBL" id="JAGGLV010000020">
    <property type="protein sequence ID" value="MBP2114740.1"/>
    <property type="molecule type" value="Genomic_DNA"/>
</dbReference>
<comment type="caution">
    <text evidence="5">The sequence shown here is derived from an EMBL/GenBank/DDBJ whole genome shotgun (WGS) entry which is preliminary data.</text>
</comment>
<organism evidence="5 6">
    <name type="scientific">Paenibacillus silagei</name>
    <dbReference type="NCBI Taxonomy" id="1670801"/>
    <lineage>
        <taxon>Bacteria</taxon>
        <taxon>Bacillati</taxon>
        <taxon>Bacillota</taxon>
        <taxon>Bacilli</taxon>
        <taxon>Bacillales</taxon>
        <taxon>Paenibacillaceae</taxon>
        <taxon>Paenibacillus</taxon>
    </lineage>
</organism>
<evidence type="ECO:0000256" key="3">
    <source>
        <dbReference type="SAM" id="SignalP"/>
    </source>
</evidence>
<feature type="signal peptide" evidence="3">
    <location>
        <begin position="1"/>
        <end position="20"/>
    </location>
</feature>
<protein>
    <submittedName>
        <fullName evidence="5">CubicO group peptidase (Beta-lactamase class C family)</fullName>
    </submittedName>
</protein>
<feature type="domain" description="Beta-lactamase-related" evidence="4">
    <location>
        <begin position="41"/>
        <end position="355"/>
    </location>
</feature>
<name>A0ABS4NXF1_9BACL</name>
<sequence length="679" mass="73097">MNKLTSVVLAAMLVIPAAQASAQEKESPVQETARLLGSKIVSDYGVSGMQYAIRDQGKITLSGGFGVSDKAVGTPVTKDTMFGIGSISKMHVSAATMMLAEDKIIDIDQPLTTYLPQFKMADERYKKITPRMLMNHSSGLYGSHYGNSILMDDADTQNHDELLTRLQSERLKSDPGAYSVYCNDGFQLLELMIEQVTGSSYTEFLDKHMSSPLKLSSTKTPLDTFDRQQLAKTYFPGLKQATPSENANILGAGGLYSTAEDLTTFAEMLNGKHPEILSEASAEAMRKPEYKNGLWVPEETNSFNFGLGWDAVDLAPFGDYGIKALSKGGDTIMYHADLITLPESDISIAVLSSGGSSIYNTIFASNVLLTYLKDTGKINKILPDATFTPPVKAAMPAELEAYSGLYGTVGSTTAIAIKDGALNLPELEGGLIPAQKYIYTGKGQFTSPDGSAAVSFDQQKNGKTYLKLNTHLTIPGVGQMLMVTYEYQKLDANPLNASTKQAWAQRDGKHYYAVDEKINSFFYLSPSILTKTIEVEQGYATGTRIVDENTAVNAAEIPVMNGRDAFDLTFSKQNGAEYLTIDGNAYISGDAVKPIYGGPASTSTVPAGGQSVWFKIDKKAAGKTMTVTAPPSGGFVVYDADGMIVSHSRVSKDPSVRLPQGGMAVFGGQAGDVFKIELK</sequence>
<comment type="subcellular location">
    <subcellularLocation>
        <location evidence="1">Membrane</location>
    </subcellularLocation>
</comment>
<keyword evidence="6" id="KW-1185">Reference proteome</keyword>
<gene>
    <name evidence="5" type="ORF">J2Z70_004924</name>
</gene>
<dbReference type="Pfam" id="PF00144">
    <property type="entry name" value="Beta-lactamase"/>
    <property type="match status" value="1"/>
</dbReference>
<accession>A0ABS4NXF1</accession>
<evidence type="ECO:0000313" key="6">
    <source>
        <dbReference type="Proteomes" id="UP000773462"/>
    </source>
</evidence>
<keyword evidence="2" id="KW-0472">Membrane</keyword>
<reference evidence="5 6" key="1">
    <citation type="submission" date="2021-03" db="EMBL/GenBank/DDBJ databases">
        <title>Genomic Encyclopedia of Type Strains, Phase IV (KMG-IV): sequencing the most valuable type-strain genomes for metagenomic binning, comparative biology and taxonomic classification.</title>
        <authorList>
            <person name="Goeker M."/>
        </authorList>
    </citation>
    <scope>NUCLEOTIDE SEQUENCE [LARGE SCALE GENOMIC DNA]</scope>
    <source>
        <strain evidence="5 6">DSM 101953</strain>
    </source>
</reference>
<dbReference type="Gene3D" id="3.40.710.10">
    <property type="entry name" value="DD-peptidase/beta-lactamase superfamily"/>
    <property type="match status" value="1"/>
</dbReference>
<evidence type="ECO:0000256" key="1">
    <source>
        <dbReference type="ARBA" id="ARBA00004370"/>
    </source>
</evidence>
<dbReference type="InterPro" id="IPR001466">
    <property type="entry name" value="Beta-lactam-related"/>
</dbReference>
<feature type="chain" id="PRO_5045880059" evidence="3">
    <location>
        <begin position="21"/>
        <end position="679"/>
    </location>
</feature>
<dbReference type="SUPFAM" id="SSF56601">
    <property type="entry name" value="beta-lactamase/transpeptidase-like"/>
    <property type="match status" value="1"/>
</dbReference>
<keyword evidence="3" id="KW-0732">Signal</keyword>
<dbReference type="InterPro" id="IPR012338">
    <property type="entry name" value="Beta-lactam/transpept-like"/>
</dbReference>
<evidence type="ECO:0000313" key="5">
    <source>
        <dbReference type="EMBL" id="MBP2114740.1"/>
    </source>
</evidence>
<proteinExistence type="predicted"/>
<dbReference type="InterPro" id="IPR050491">
    <property type="entry name" value="AmpC-like"/>
</dbReference>
<dbReference type="PANTHER" id="PTHR46825">
    <property type="entry name" value="D-ALANYL-D-ALANINE-CARBOXYPEPTIDASE/ENDOPEPTIDASE AMPH"/>
    <property type="match status" value="1"/>
</dbReference>
<dbReference type="RefSeq" id="WP_209877436.1">
    <property type="nucleotide sequence ID" value="NZ_JAGGLV010000020.1"/>
</dbReference>
<dbReference type="PANTHER" id="PTHR46825:SF11">
    <property type="entry name" value="PENICILLIN-BINDING PROTEIN 4"/>
    <property type="match status" value="1"/>
</dbReference>